<evidence type="ECO:0000256" key="5">
    <source>
        <dbReference type="RuleBase" id="RU363034"/>
    </source>
</evidence>
<evidence type="ECO:0000256" key="1">
    <source>
        <dbReference type="ARBA" id="ARBA00022670"/>
    </source>
</evidence>
<dbReference type="InterPro" id="IPR033116">
    <property type="entry name" value="TRYPSIN_SER"/>
</dbReference>
<dbReference type="Proteomes" id="UP000515158">
    <property type="component" value="Unplaced"/>
</dbReference>
<dbReference type="OrthoDB" id="5565075at2759"/>
<evidence type="ECO:0000256" key="6">
    <source>
        <dbReference type="SAM" id="SignalP"/>
    </source>
</evidence>
<dbReference type="PROSITE" id="PS00135">
    <property type="entry name" value="TRYPSIN_SER"/>
    <property type="match status" value="1"/>
</dbReference>
<gene>
    <name evidence="9" type="primary">LOC117648210</name>
</gene>
<keyword evidence="3 5" id="KW-0720">Serine protease</keyword>
<keyword evidence="1 5" id="KW-0645">Protease</keyword>
<evidence type="ECO:0000256" key="3">
    <source>
        <dbReference type="ARBA" id="ARBA00022825"/>
    </source>
</evidence>
<dbReference type="PROSITE" id="PS00134">
    <property type="entry name" value="TRYPSIN_HIS"/>
    <property type="match status" value="1"/>
</dbReference>
<evidence type="ECO:0000256" key="2">
    <source>
        <dbReference type="ARBA" id="ARBA00022801"/>
    </source>
</evidence>
<dbReference type="Pfam" id="PF00089">
    <property type="entry name" value="Trypsin"/>
    <property type="match status" value="1"/>
</dbReference>
<dbReference type="PANTHER" id="PTHR24252:SF7">
    <property type="entry name" value="HYALIN"/>
    <property type="match status" value="1"/>
</dbReference>
<dbReference type="InterPro" id="IPR043504">
    <property type="entry name" value="Peptidase_S1_PA_chymotrypsin"/>
</dbReference>
<dbReference type="FunFam" id="2.40.10.10:FF:000034">
    <property type="entry name" value="Eupolytin"/>
    <property type="match status" value="1"/>
</dbReference>
<keyword evidence="4" id="KW-1015">Disulfide bond</keyword>
<dbReference type="Gene3D" id="2.40.10.10">
    <property type="entry name" value="Trypsin-like serine proteases"/>
    <property type="match status" value="1"/>
</dbReference>
<dbReference type="CDD" id="cd00190">
    <property type="entry name" value="Tryp_SPc"/>
    <property type="match status" value="1"/>
</dbReference>
<sequence length="283" mass="31345">MWKIVLLLAALSSAQGSETWDKPGLEPSEARPIPQDLSGLRIVGGDEAAPGQFPHQVGIWILLGRSRNFCGGSIISDRVVVTAAHCATRGTNFTVVAGAHAILDESEPSRQEVQADAKLVHERFNKEEQLANDIALLRLEKPLVFNDRVQPVRLPRAAHKSFWRSKVLMSGWGHNTTDAEDISPKLRFVQNRVVSNLYCRARYFMKHVRDSNICVSGWWKKGTCQGDSGGPMVVTESDGKPTLVGLTSFGIKFGCEVSWPNVFTRVTSYLDWIREGMDKLSGN</sequence>
<feature type="signal peptide" evidence="6">
    <location>
        <begin position="1"/>
        <end position="16"/>
    </location>
</feature>
<dbReference type="PROSITE" id="PS50240">
    <property type="entry name" value="TRYPSIN_DOM"/>
    <property type="match status" value="1"/>
</dbReference>
<dbReference type="InterPro" id="IPR009003">
    <property type="entry name" value="Peptidase_S1_PA"/>
</dbReference>
<dbReference type="GO" id="GO:0006508">
    <property type="term" value="P:proteolysis"/>
    <property type="evidence" value="ECO:0007669"/>
    <property type="project" value="UniProtKB-KW"/>
</dbReference>
<dbReference type="InterPro" id="IPR001254">
    <property type="entry name" value="Trypsin_dom"/>
</dbReference>
<feature type="chain" id="PRO_5028234547" evidence="6">
    <location>
        <begin position="17"/>
        <end position="283"/>
    </location>
</feature>
<dbReference type="SUPFAM" id="SSF50494">
    <property type="entry name" value="Trypsin-like serine proteases"/>
    <property type="match status" value="1"/>
</dbReference>
<keyword evidence="8" id="KW-1185">Reference proteome</keyword>
<evidence type="ECO:0000259" key="7">
    <source>
        <dbReference type="PROSITE" id="PS50240"/>
    </source>
</evidence>
<dbReference type="PANTHER" id="PTHR24252">
    <property type="entry name" value="ACROSIN-RELATED"/>
    <property type="match status" value="1"/>
</dbReference>
<keyword evidence="6" id="KW-0732">Signal</keyword>
<reference evidence="9" key="1">
    <citation type="submission" date="2025-08" db="UniProtKB">
        <authorList>
            <consortium name="RefSeq"/>
        </authorList>
    </citation>
    <scope>IDENTIFICATION</scope>
    <source>
        <tissue evidence="9">Total insect</tissue>
    </source>
</reference>
<feature type="domain" description="Peptidase S1" evidence="7">
    <location>
        <begin position="42"/>
        <end position="278"/>
    </location>
</feature>
<evidence type="ECO:0000256" key="4">
    <source>
        <dbReference type="ARBA" id="ARBA00023157"/>
    </source>
</evidence>
<dbReference type="GO" id="GO:0004252">
    <property type="term" value="F:serine-type endopeptidase activity"/>
    <property type="evidence" value="ECO:0007669"/>
    <property type="project" value="InterPro"/>
</dbReference>
<evidence type="ECO:0000313" key="9">
    <source>
        <dbReference type="RefSeq" id="XP_034246476.1"/>
    </source>
</evidence>
<dbReference type="InParanoid" id="A0A6P8Z895"/>
<dbReference type="AlphaFoldDB" id="A0A6P8Z895"/>
<dbReference type="InterPro" id="IPR001314">
    <property type="entry name" value="Peptidase_S1A"/>
</dbReference>
<keyword evidence="2 5" id="KW-0378">Hydrolase</keyword>
<dbReference type="PRINTS" id="PR00722">
    <property type="entry name" value="CHYMOTRYPSIN"/>
</dbReference>
<evidence type="ECO:0000313" key="8">
    <source>
        <dbReference type="Proteomes" id="UP000515158"/>
    </source>
</evidence>
<dbReference type="SMART" id="SM00020">
    <property type="entry name" value="Tryp_SPc"/>
    <property type="match status" value="1"/>
</dbReference>
<protein>
    <submittedName>
        <fullName evidence="9">Brachyurin-like</fullName>
    </submittedName>
</protein>
<dbReference type="GeneID" id="117648210"/>
<dbReference type="InterPro" id="IPR018114">
    <property type="entry name" value="TRYPSIN_HIS"/>
</dbReference>
<name>A0A6P8Z895_THRPL</name>
<proteinExistence type="predicted"/>
<dbReference type="KEGG" id="tpal:117648210"/>
<accession>A0A6P8Z895</accession>
<organism evidence="9">
    <name type="scientific">Thrips palmi</name>
    <name type="common">Melon thrips</name>
    <dbReference type="NCBI Taxonomy" id="161013"/>
    <lineage>
        <taxon>Eukaryota</taxon>
        <taxon>Metazoa</taxon>
        <taxon>Ecdysozoa</taxon>
        <taxon>Arthropoda</taxon>
        <taxon>Hexapoda</taxon>
        <taxon>Insecta</taxon>
        <taxon>Pterygota</taxon>
        <taxon>Neoptera</taxon>
        <taxon>Paraneoptera</taxon>
        <taxon>Thysanoptera</taxon>
        <taxon>Terebrantia</taxon>
        <taxon>Thripoidea</taxon>
        <taxon>Thripidae</taxon>
        <taxon>Thrips</taxon>
    </lineage>
</organism>
<dbReference type="FunCoup" id="A0A6P8Z895">
    <property type="interactions" value="3"/>
</dbReference>
<dbReference type="RefSeq" id="XP_034246476.1">
    <property type="nucleotide sequence ID" value="XM_034390585.1"/>
</dbReference>